<dbReference type="HOGENOM" id="CLU_2387297_0_0_1"/>
<dbReference type="AlphaFoldDB" id="A0A015KG13"/>
<evidence type="ECO:0000256" key="1">
    <source>
        <dbReference type="SAM" id="SignalP"/>
    </source>
</evidence>
<feature type="chain" id="PRO_5001474530" evidence="1">
    <location>
        <begin position="20"/>
        <end position="94"/>
    </location>
</feature>
<evidence type="ECO:0000313" key="2">
    <source>
        <dbReference type="EMBL" id="EXX58561.1"/>
    </source>
</evidence>
<organism evidence="2 3">
    <name type="scientific">Rhizophagus irregularis (strain DAOM 197198w)</name>
    <name type="common">Glomus intraradices</name>
    <dbReference type="NCBI Taxonomy" id="1432141"/>
    <lineage>
        <taxon>Eukaryota</taxon>
        <taxon>Fungi</taxon>
        <taxon>Fungi incertae sedis</taxon>
        <taxon>Mucoromycota</taxon>
        <taxon>Glomeromycotina</taxon>
        <taxon>Glomeromycetes</taxon>
        <taxon>Glomerales</taxon>
        <taxon>Glomeraceae</taxon>
        <taxon>Rhizophagus</taxon>
    </lineage>
</organism>
<feature type="signal peptide" evidence="1">
    <location>
        <begin position="1"/>
        <end position="19"/>
    </location>
</feature>
<evidence type="ECO:0000313" key="3">
    <source>
        <dbReference type="Proteomes" id="UP000022910"/>
    </source>
</evidence>
<keyword evidence="1" id="KW-0732">Signal</keyword>
<dbReference type="OrthoDB" id="2303111at2759"/>
<accession>A0A015KG13</accession>
<dbReference type="Proteomes" id="UP000022910">
    <property type="component" value="Unassembled WGS sequence"/>
</dbReference>
<comment type="caution">
    <text evidence="2">The sequence shown here is derived from an EMBL/GenBank/DDBJ whole genome shotgun (WGS) entry which is preliminary data.</text>
</comment>
<keyword evidence="3" id="KW-1185">Reference proteome</keyword>
<proteinExistence type="predicted"/>
<dbReference type="EMBL" id="JEMT01026702">
    <property type="protein sequence ID" value="EXX58561.1"/>
    <property type="molecule type" value="Genomic_DNA"/>
</dbReference>
<protein>
    <submittedName>
        <fullName evidence="2">Uncharacterized protein</fullName>
    </submittedName>
</protein>
<name>A0A015KG13_RHIIW</name>
<sequence length="94" mass="10246">MKFQYIFLLIIVFLTYVQAKSCPIQITGSKWASTTGGNPGCYGLNVPGAYKVATPPGCCYQFFDDFGCKGKRLGVVHCGNSNFPPISPKSVTIW</sequence>
<gene>
    <name evidence="2" type="ORF">RirG_196860</name>
</gene>
<reference evidence="2 3" key="1">
    <citation type="submission" date="2014-02" db="EMBL/GenBank/DDBJ databases">
        <title>Single nucleus genome sequencing reveals high similarity among nuclei of an endomycorrhizal fungus.</title>
        <authorList>
            <person name="Lin K."/>
            <person name="Geurts R."/>
            <person name="Zhang Z."/>
            <person name="Limpens E."/>
            <person name="Saunders D.G."/>
            <person name="Mu D."/>
            <person name="Pang E."/>
            <person name="Cao H."/>
            <person name="Cha H."/>
            <person name="Lin T."/>
            <person name="Zhou Q."/>
            <person name="Shang Y."/>
            <person name="Li Y."/>
            <person name="Ivanov S."/>
            <person name="Sharma T."/>
            <person name="Velzen R.V."/>
            <person name="Ruijter N.D."/>
            <person name="Aanen D.K."/>
            <person name="Win J."/>
            <person name="Kamoun S."/>
            <person name="Bisseling T."/>
            <person name="Huang S."/>
        </authorList>
    </citation>
    <scope>NUCLEOTIDE SEQUENCE [LARGE SCALE GENOMIC DNA]</scope>
    <source>
        <strain evidence="3">DAOM197198w</strain>
    </source>
</reference>